<organism evidence="1 2">
    <name type="scientific">Streptomyces liliiviolaceus</name>
    <dbReference type="NCBI Taxonomy" id="2823109"/>
    <lineage>
        <taxon>Bacteria</taxon>
        <taxon>Bacillati</taxon>
        <taxon>Actinomycetota</taxon>
        <taxon>Actinomycetes</taxon>
        <taxon>Kitasatosporales</taxon>
        <taxon>Streptomycetaceae</taxon>
        <taxon>Streptomyces</taxon>
    </lineage>
</organism>
<dbReference type="Proteomes" id="UP000677413">
    <property type="component" value="Unassembled WGS sequence"/>
</dbReference>
<dbReference type="GO" id="GO:0008237">
    <property type="term" value="F:metallopeptidase activity"/>
    <property type="evidence" value="ECO:0007669"/>
    <property type="project" value="UniProtKB-KW"/>
</dbReference>
<reference evidence="1 2" key="1">
    <citation type="submission" date="2021-04" db="EMBL/GenBank/DDBJ databases">
        <authorList>
            <person name="Tang X."/>
            <person name="Zhou X."/>
            <person name="Chen X."/>
            <person name="Cernava T."/>
            <person name="Zhang C."/>
        </authorList>
    </citation>
    <scope>NUCLEOTIDE SEQUENCE [LARGE SCALE GENOMIC DNA]</scope>
    <source>
        <strain evidence="1 2">BH-SS-21</strain>
    </source>
</reference>
<comment type="caution">
    <text evidence="1">The sequence shown here is derived from an EMBL/GenBank/DDBJ whole genome shotgun (WGS) entry which is preliminary data.</text>
</comment>
<evidence type="ECO:0000313" key="2">
    <source>
        <dbReference type="Proteomes" id="UP000677413"/>
    </source>
</evidence>
<protein>
    <submittedName>
        <fullName evidence="1">Zinc-dependent metalloprotease</fullName>
    </submittedName>
</protein>
<keyword evidence="1" id="KW-0482">Metalloprotease</keyword>
<dbReference type="Pfam" id="PF10103">
    <property type="entry name" value="Zincin_2"/>
    <property type="match status" value="1"/>
</dbReference>
<dbReference type="SUPFAM" id="SSF55486">
    <property type="entry name" value="Metalloproteases ('zincins'), catalytic domain"/>
    <property type="match status" value="1"/>
</dbReference>
<gene>
    <name evidence="1" type="ORF">J8N05_19215</name>
</gene>
<dbReference type="EMBL" id="JAGPYQ010000001">
    <property type="protein sequence ID" value="MBQ0850320.1"/>
    <property type="molecule type" value="Genomic_DNA"/>
</dbReference>
<keyword evidence="1" id="KW-0645">Protease</keyword>
<accession>A0A940Y0Y4</accession>
<keyword evidence="1" id="KW-0378">Hydrolase</keyword>
<sequence>MTMFEVLDETGRNTNLRDRIREVLERVAPHVAETTGLPLPAQARYRLLPPKAWREEFRLNAHRILARDIAELDPTPAEIDATRVVLKGAGAAAVLVWPLVLGSTHKAADGQHETVIAPTTWRHAGLLADDPAIHQVVAHELVHHLQAKARAGEVWKTFFPARRGLENIPRDSFTYVLEGHATWADQQVTGRLFGTPADHRQARKSWRYRLHDNPVIRRLGPSREAYEQGAALIARAVQAHGTHSVNRIWKDVSLLPTAEELADPAAWARRLWPQATDGDVRLRIFPPSRRKGMT</sequence>
<evidence type="ECO:0000313" key="1">
    <source>
        <dbReference type="EMBL" id="MBQ0850320.1"/>
    </source>
</evidence>
<dbReference type="AlphaFoldDB" id="A0A940Y0Y4"/>
<keyword evidence="2" id="KW-1185">Reference proteome</keyword>
<dbReference type="InterPro" id="IPR018766">
    <property type="entry name" value="Zinicin_2"/>
</dbReference>
<name>A0A940Y0Y4_9ACTN</name>
<proteinExistence type="predicted"/>